<proteinExistence type="predicted"/>
<accession>A0A412I007</accession>
<dbReference type="Proteomes" id="UP000283341">
    <property type="component" value="Unassembled WGS sequence"/>
</dbReference>
<organism evidence="1 2">
    <name type="scientific">Bacteroides cellulosilyticus</name>
    <dbReference type="NCBI Taxonomy" id="246787"/>
    <lineage>
        <taxon>Bacteria</taxon>
        <taxon>Pseudomonadati</taxon>
        <taxon>Bacteroidota</taxon>
        <taxon>Bacteroidia</taxon>
        <taxon>Bacteroidales</taxon>
        <taxon>Bacteroidaceae</taxon>
        <taxon>Bacteroides</taxon>
    </lineage>
</organism>
<sequence>MFDAPATRGGGEWDFLCNGKMEGGCIAFGGWLKVVPSDGGKYAYCSYGGLGVGGWNHECSIYSIFHRIEELYSNAVRCVLISGYALPDASIAGAATDCIFLDENFSMVGIASTDVGIAALVGGSVEWKTK</sequence>
<dbReference type="AlphaFoldDB" id="A0A412I007"/>
<evidence type="ECO:0000313" key="2">
    <source>
        <dbReference type="Proteomes" id="UP000283341"/>
    </source>
</evidence>
<protein>
    <submittedName>
        <fullName evidence="1">Uncharacterized protein</fullName>
    </submittedName>
</protein>
<gene>
    <name evidence="1" type="ORF">DWX97_26540</name>
</gene>
<reference evidence="1 2" key="1">
    <citation type="submission" date="2018-08" db="EMBL/GenBank/DDBJ databases">
        <title>A genome reference for cultivated species of the human gut microbiota.</title>
        <authorList>
            <person name="Zou Y."/>
            <person name="Xue W."/>
            <person name="Luo G."/>
        </authorList>
    </citation>
    <scope>NUCLEOTIDE SEQUENCE [LARGE SCALE GENOMIC DNA]</scope>
    <source>
        <strain evidence="1 2">AF22-3AC</strain>
    </source>
</reference>
<dbReference type="EMBL" id="QRVJ01000051">
    <property type="protein sequence ID" value="RGS30184.1"/>
    <property type="molecule type" value="Genomic_DNA"/>
</dbReference>
<evidence type="ECO:0000313" key="1">
    <source>
        <dbReference type="EMBL" id="RGS30184.1"/>
    </source>
</evidence>
<comment type="caution">
    <text evidence="1">The sequence shown here is derived from an EMBL/GenBank/DDBJ whole genome shotgun (WGS) entry which is preliminary data.</text>
</comment>
<dbReference type="RefSeq" id="WP_118404102.1">
    <property type="nucleotide sequence ID" value="NZ_JADNFX010000070.1"/>
</dbReference>
<name>A0A412I007_9BACE</name>